<name>A0A1W1C6K5_9ZZZZ</name>
<accession>A0A1W1C6K5</accession>
<keyword evidence="1" id="KW-0472">Membrane</keyword>
<keyword evidence="1" id="KW-0812">Transmembrane</keyword>
<dbReference type="EMBL" id="FPHH01000062">
    <property type="protein sequence ID" value="SFV61387.1"/>
    <property type="molecule type" value="Genomic_DNA"/>
</dbReference>
<gene>
    <name evidence="2" type="ORF">MNB_SM-5-1518</name>
</gene>
<keyword evidence="1" id="KW-1133">Transmembrane helix</keyword>
<protein>
    <submittedName>
        <fullName evidence="2">Uncharacterized protein</fullName>
    </submittedName>
</protein>
<reference evidence="2" key="1">
    <citation type="submission" date="2016-10" db="EMBL/GenBank/DDBJ databases">
        <authorList>
            <person name="de Groot N.N."/>
        </authorList>
    </citation>
    <scope>NUCLEOTIDE SEQUENCE</scope>
</reference>
<proteinExistence type="predicted"/>
<evidence type="ECO:0000256" key="1">
    <source>
        <dbReference type="SAM" id="Phobius"/>
    </source>
</evidence>
<sequence length="38" mass="4667">MPTWIKFLFYLTVRIVITIALLALIAFLLWWLLYSLFY</sequence>
<organism evidence="2">
    <name type="scientific">hydrothermal vent metagenome</name>
    <dbReference type="NCBI Taxonomy" id="652676"/>
    <lineage>
        <taxon>unclassified sequences</taxon>
        <taxon>metagenomes</taxon>
        <taxon>ecological metagenomes</taxon>
    </lineage>
</organism>
<feature type="transmembrane region" description="Helical" evidence="1">
    <location>
        <begin position="7"/>
        <end position="33"/>
    </location>
</feature>
<evidence type="ECO:0000313" key="2">
    <source>
        <dbReference type="EMBL" id="SFV61387.1"/>
    </source>
</evidence>
<dbReference type="AlphaFoldDB" id="A0A1W1C6K5"/>